<protein>
    <submittedName>
        <fullName evidence="1">Uncharacterized protein</fullName>
    </submittedName>
</protein>
<evidence type="ECO:0000313" key="1">
    <source>
        <dbReference type="RefSeq" id="XP_059602371.1"/>
    </source>
</evidence>
<reference evidence="1" key="1">
    <citation type="submission" date="2025-02" db="EMBL/GenBank/DDBJ databases">
        <authorList>
            <consortium name="NCBI Genome Project"/>
        </authorList>
    </citation>
    <scope>NUCLEOTIDE SEQUENCE</scope>
</reference>
<dbReference type="GeneID" id="84593033"/>
<dbReference type="KEGG" id="ang:An14g05660"/>
<sequence>MPRELGCGEVYGMGDMPTVRQPDGIRVGALSPLISGMAIRVGGRGIMPTGKRTDAGQLQIKPCRSSYSPPFVEQLSQQELELPSLGRAERGIFTPLESGQMYQNKRIRILPFASRSVDRAA</sequence>
<organism evidence="1">
    <name type="scientific">Aspergillus niger</name>
    <dbReference type="NCBI Taxonomy" id="5061"/>
    <lineage>
        <taxon>Eukaryota</taxon>
        <taxon>Fungi</taxon>
        <taxon>Dikarya</taxon>
        <taxon>Ascomycota</taxon>
        <taxon>Pezizomycotina</taxon>
        <taxon>Eurotiomycetes</taxon>
        <taxon>Eurotiomycetidae</taxon>
        <taxon>Eurotiales</taxon>
        <taxon>Aspergillaceae</taxon>
        <taxon>Aspergillus</taxon>
        <taxon>Aspergillus subgen. Circumdati</taxon>
    </lineage>
</organism>
<proteinExistence type="predicted"/>
<dbReference type="RefSeq" id="XP_059602371.1">
    <property type="nucleotide sequence ID" value="XM_059744306.1"/>
</dbReference>
<gene>
    <name evidence="1" type="ORF">An14g05660</name>
</gene>
<dbReference type="AlphaFoldDB" id="A0AAJ8BTZ6"/>
<dbReference type="VEuPathDB" id="FungiDB:An14g05660"/>
<name>A0AAJ8BTZ6_ASPNG</name>
<reference evidence="1" key="2">
    <citation type="submission" date="2025-08" db="UniProtKB">
        <authorList>
            <consortium name="RefSeq"/>
        </authorList>
    </citation>
    <scope>IDENTIFICATION</scope>
</reference>
<accession>A0AAJ8BTZ6</accession>